<proteinExistence type="predicted"/>
<keyword evidence="2" id="KW-1185">Reference proteome</keyword>
<comment type="caution">
    <text evidence="1">The sequence shown here is derived from an EMBL/GenBank/DDBJ whole genome shotgun (WGS) entry which is preliminary data.</text>
</comment>
<dbReference type="Proteomes" id="UP000299102">
    <property type="component" value="Unassembled WGS sequence"/>
</dbReference>
<accession>A0A4C1WJH1</accession>
<gene>
    <name evidence="1" type="ORF">EVAR_37147_1</name>
</gene>
<organism evidence="1 2">
    <name type="scientific">Eumeta variegata</name>
    <name type="common">Bagworm moth</name>
    <name type="synonym">Eumeta japonica</name>
    <dbReference type="NCBI Taxonomy" id="151549"/>
    <lineage>
        <taxon>Eukaryota</taxon>
        <taxon>Metazoa</taxon>
        <taxon>Ecdysozoa</taxon>
        <taxon>Arthropoda</taxon>
        <taxon>Hexapoda</taxon>
        <taxon>Insecta</taxon>
        <taxon>Pterygota</taxon>
        <taxon>Neoptera</taxon>
        <taxon>Endopterygota</taxon>
        <taxon>Lepidoptera</taxon>
        <taxon>Glossata</taxon>
        <taxon>Ditrysia</taxon>
        <taxon>Tineoidea</taxon>
        <taxon>Psychidae</taxon>
        <taxon>Oiketicinae</taxon>
        <taxon>Eumeta</taxon>
    </lineage>
</organism>
<dbReference type="AlphaFoldDB" id="A0A4C1WJH1"/>
<evidence type="ECO:0000313" key="1">
    <source>
        <dbReference type="EMBL" id="GBP50990.1"/>
    </source>
</evidence>
<sequence length="91" mass="9969">MKFAGRRRRPATVRRGARTAHLHITHDFISGGGSSRGAFAPVLRLPRERCAATKDPEIQLSVEVDGETQTAPLNMQCETTTGRRCTALLPL</sequence>
<name>A0A4C1WJH1_EUMVA</name>
<protein>
    <submittedName>
        <fullName evidence="1">Uncharacterized protein</fullName>
    </submittedName>
</protein>
<evidence type="ECO:0000313" key="2">
    <source>
        <dbReference type="Proteomes" id="UP000299102"/>
    </source>
</evidence>
<reference evidence="1 2" key="1">
    <citation type="journal article" date="2019" name="Commun. Biol.">
        <title>The bagworm genome reveals a unique fibroin gene that provides high tensile strength.</title>
        <authorList>
            <person name="Kono N."/>
            <person name="Nakamura H."/>
            <person name="Ohtoshi R."/>
            <person name="Tomita M."/>
            <person name="Numata K."/>
            <person name="Arakawa K."/>
        </authorList>
    </citation>
    <scope>NUCLEOTIDE SEQUENCE [LARGE SCALE GENOMIC DNA]</scope>
</reference>
<dbReference type="EMBL" id="BGZK01000572">
    <property type="protein sequence ID" value="GBP50990.1"/>
    <property type="molecule type" value="Genomic_DNA"/>
</dbReference>